<name>A0A914PF88_9BILA</name>
<protein>
    <submittedName>
        <fullName evidence="3">G protein-coupled receptor</fullName>
    </submittedName>
</protein>
<proteinExistence type="predicted"/>
<keyword evidence="1" id="KW-1133">Transmembrane helix</keyword>
<feature type="transmembrane region" description="Helical" evidence="1">
    <location>
        <begin position="49"/>
        <end position="76"/>
    </location>
</feature>
<dbReference type="InterPro" id="IPR019422">
    <property type="entry name" value="7TM_GPCR_serpentine_rcpt_Srh"/>
</dbReference>
<accession>A0A914PF88</accession>
<dbReference type="WBParaSite" id="PDA_v2.g13424.t1">
    <property type="protein sequence ID" value="PDA_v2.g13424.t1"/>
    <property type="gene ID" value="PDA_v2.g13424"/>
</dbReference>
<sequence>MGVITPLILAEPYFDYYRNILLENVPIFTQLEKQYSNIYVLSLSPINDFLTALVIIALFLTFAYAITFIILNLIVIHQLRKIKKLVSNSTYGIHKMLHTAVMIQTINLLLFAVVPISMIAGGLICQKSYGNLIANIGFPISSLHLIADAPALLHFIKPYRMFVMSLIPFKKKKTVRINAPSEWFRGGVSFITIT</sequence>
<evidence type="ECO:0000256" key="1">
    <source>
        <dbReference type="SAM" id="Phobius"/>
    </source>
</evidence>
<keyword evidence="2" id="KW-1185">Reference proteome</keyword>
<dbReference type="Pfam" id="PF10318">
    <property type="entry name" value="7TM_GPCR_Srh"/>
    <property type="match status" value="1"/>
</dbReference>
<reference evidence="3" key="1">
    <citation type="submission" date="2022-11" db="UniProtKB">
        <authorList>
            <consortium name="WormBaseParasite"/>
        </authorList>
    </citation>
    <scope>IDENTIFICATION</scope>
</reference>
<keyword evidence="1" id="KW-0472">Membrane</keyword>
<keyword evidence="1" id="KW-0812">Transmembrane</keyword>
<feature type="transmembrane region" description="Helical" evidence="1">
    <location>
        <begin position="136"/>
        <end position="156"/>
    </location>
</feature>
<evidence type="ECO:0000313" key="3">
    <source>
        <dbReference type="WBParaSite" id="PDA_v2.g13424.t1"/>
    </source>
</evidence>
<dbReference type="AlphaFoldDB" id="A0A914PF88"/>
<dbReference type="Proteomes" id="UP000887578">
    <property type="component" value="Unplaced"/>
</dbReference>
<feature type="transmembrane region" description="Helical" evidence="1">
    <location>
        <begin position="97"/>
        <end position="124"/>
    </location>
</feature>
<organism evidence="2 3">
    <name type="scientific">Panagrolaimus davidi</name>
    <dbReference type="NCBI Taxonomy" id="227884"/>
    <lineage>
        <taxon>Eukaryota</taxon>
        <taxon>Metazoa</taxon>
        <taxon>Ecdysozoa</taxon>
        <taxon>Nematoda</taxon>
        <taxon>Chromadorea</taxon>
        <taxon>Rhabditida</taxon>
        <taxon>Tylenchina</taxon>
        <taxon>Panagrolaimomorpha</taxon>
        <taxon>Panagrolaimoidea</taxon>
        <taxon>Panagrolaimidae</taxon>
        <taxon>Panagrolaimus</taxon>
    </lineage>
</organism>
<evidence type="ECO:0000313" key="2">
    <source>
        <dbReference type="Proteomes" id="UP000887578"/>
    </source>
</evidence>